<feature type="domain" description="AMP-binding enzyme C-terminal" evidence="2">
    <location>
        <begin position="426"/>
        <end position="500"/>
    </location>
</feature>
<dbReference type="InterPro" id="IPR042099">
    <property type="entry name" value="ANL_N_sf"/>
</dbReference>
<dbReference type="EMBL" id="JACDXW010000001">
    <property type="protein sequence ID" value="MCB5362643.1"/>
    <property type="molecule type" value="Genomic_DNA"/>
</dbReference>
<dbReference type="GO" id="GO:0016874">
    <property type="term" value="F:ligase activity"/>
    <property type="evidence" value="ECO:0007669"/>
    <property type="project" value="UniProtKB-KW"/>
</dbReference>
<reference evidence="3 4" key="1">
    <citation type="submission" date="2020-07" db="EMBL/GenBank/DDBJ databases">
        <title>Pusillimonas sp. nov., isolated from poultry manure in Taiwan.</title>
        <authorList>
            <person name="Lin S.-Y."/>
            <person name="Tang Y.-S."/>
            <person name="Young C.-C."/>
        </authorList>
    </citation>
    <scope>NUCLEOTIDE SEQUENCE [LARGE SCALE GENOMIC DNA]</scope>
    <source>
        <strain evidence="3 4">CC-YST705</strain>
    </source>
</reference>
<dbReference type="PROSITE" id="PS00455">
    <property type="entry name" value="AMP_BINDING"/>
    <property type="match status" value="1"/>
</dbReference>
<keyword evidence="3" id="KW-0436">Ligase</keyword>
<comment type="caution">
    <text evidence="3">The sequence shown here is derived from an EMBL/GenBank/DDBJ whole genome shotgun (WGS) entry which is preliminary data.</text>
</comment>
<proteinExistence type="predicted"/>
<dbReference type="SUPFAM" id="SSF56801">
    <property type="entry name" value="Acetyl-CoA synthetase-like"/>
    <property type="match status" value="1"/>
</dbReference>
<protein>
    <submittedName>
        <fullName evidence="3">Long-chain fatty acid--CoA ligase</fullName>
    </submittedName>
</protein>
<dbReference type="InterPro" id="IPR025110">
    <property type="entry name" value="AMP-bd_C"/>
</dbReference>
<name>A0ABS8C9D7_9BURK</name>
<evidence type="ECO:0000259" key="2">
    <source>
        <dbReference type="Pfam" id="PF13193"/>
    </source>
</evidence>
<dbReference type="PANTHER" id="PTHR43767">
    <property type="entry name" value="LONG-CHAIN-FATTY-ACID--COA LIGASE"/>
    <property type="match status" value="1"/>
</dbReference>
<evidence type="ECO:0000313" key="4">
    <source>
        <dbReference type="Proteomes" id="UP000776983"/>
    </source>
</evidence>
<dbReference type="PANTHER" id="PTHR43767:SF1">
    <property type="entry name" value="NONRIBOSOMAL PEPTIDE SYNTHASE PES1 (EUROFUNG)-RELATED"/>
    <property type="match status" value="1"/>
</dbReference>
<keyword evidence="4" id="KW-1185">Reference proteome</keyword>
<dbReference type="RefSeq" id="WP_226952868.1">
    <property type="nucleotide sequence ID" value="NZ_JACDXW010000001.1"/>
</dbReference>
<gene>
    <name evidence="3" type="ORF">H0484_02590</name>
</gene>
<organism evidence="3 4">
    <name type="scientific">Mesopusillimonas faecipullorum</name>
    <dbReference type="NCBI Taxonomy" id="2755040"/>
    <lineage>
        <taxon>Bacteria</taxon>
        <taxon>Pseudomonadati</taxon>
        <taxon>Pseudomonadota</taxon>
        <taxon>Betaproteobacteria</taxon>
        <taxon>Burkholderiales</taxon>
        <taxon>Alcaligenaceae</taxon>
        <taxon>Mesopusillimonas</taxon>
    </lineage>
</organism>
<dbReference type="Pfam" id="PF13193">
    <property type="entry name" value="AMP-binding_C"/>
    <property type="match status" value="1"/>
</dbReference>
<dbReference type="InterPro" id="IPR050237">
    <property type="entry name" value="ATP-dep_AMP-bd_enzyme"/>
</dbReference>
<sequence length="520" mass="55822">MKESQNFPMPKVWPTVVHMLEAAAAQSSEHLALVCGDEQLTYGQYRACVAGFAHDLMQCGLGQGDRVVLLMGNSLDIAIASFAVQAAGAQVVPLNPAYTTSELRQVLASARARGIIYDEAVTQVVSQVGASFDVAYCIGTGPGQQRLTRWQDATALPLPLPDPNSPSTLQYTGGTTGVPKGVSLTHQAVSINVSQREALLPTLRGQEKVLAITPLFHVYAVSMGLYLAAYAQGTLVIMPKYRPDTVLQAIAQHRITLMSGSPTIFMGLMAYEGFEQADLSSLRLCSSGSAALAEETLTRWQAATGCVVCEGYGQTEAGPVLTYNPFAGQRKLGSVGVAVPLTQLQIVDVATGTQVLPVGEAGEVRARGPQIMSGYDGMPEETAKVLRDGWLHTGDIGRLDDQGYLTICDRKKEMAIVSGFNVYPREIEEVLFRHPGVSEAAVIGVSDAYRGEILLAYVVAKDSTLDEAALQAYLAEHLVKYKWPSRVFFVTELPKTSVGKIDKNTLRRRLASDVDAPGQA</sequence>
<dbReference type="Pfam" id="PF00501">
    <property type="entry name" value="AMP-binding"/>
    <property type="match status" value="1"/>
</dbReference>
<dbReference type="InterPro" id="IPR000873">
    <property type="entry name" value="AMP-dep_synth/lig_dom"/>
</dbReference>
<dbReference type="InterPro" id="IPR045851">
    <property type="entry name" value="AMP-bd_C_sf"/>
</dbReference>
<dbReference type="Gene3D" id="3.30.300.30">
    <property type="match status" value="1"/>
</dbReference>
<evidence type="ECO:0000259" key="1">
    <source>
        <dbReference type="Pfam" id="PF00501"/>
    </source>
</evidence>
<dbReference type="Gene3D" id="3.40.50.12780">
    <property type="entry name" value="N-terminal domain of ligase-like"/>
    <property type="match status" value="1"/>
</dbReference>
<feature type="domain" description="AMP-dependent synthetase/ligase" evidence="1">
    <location>
        <begin position="20"/>
        <end position="375"/>
    </location>
</feature>
<dbReference type="CDD" id="cd05936">
    <property type="entry name" value="FC-FACS_FadD_like"/>
    <property type="match status" value="1"/>
</dbReference>
<accession>A0ABS8C9D7</accession>
<evidence type="ECO:0000313" key="3">
    <source>
        <dbReference type="EMBL" id="MCB5362643.1"/>
    </source>
</evidence>
<dbReference type="InterPro" id="IPR020845">
    <property type="entry name" value="AMP-binding_CS"/>
</dbReference>
<dbReference type="Proteomes" id="UP000776983">
    <property type="component" value="Unassembled WGS sequence"/>
</dbReference>